<name>A0A7Y3SVX6_9CLOT</name>
<dbReference type="SUPFAM" id="SSF55781">
    <property type="entry name" value="GAF domain-like"/>
    <property type="match status" value="1"/>
</dbReference>
<keyword evidence="1" id="KW-0472">Membrane</keyword>
<dbReference type="Proteomes" id="UP000531659">
    <property type="component" value="Unassembled WGS sequence"/>
</dbReference>
<dbReference type="Gene3D" id="3.30.450.40">
    <property type="match status" value="1"/>
</dbReference>
<evidence type="ECO:0000256" key="1">
    <source>
        <dbReference type="SAM" id="Phobius"/>
    </source>
</evidence>
<keyword evidence="1" id="KW-0812">Transmembrane</keyword>
<organism evidence="2 3">
    <name type="scientific">Clostridium estertheticum</name>
    <dbReference type="NCBI Taxonomy" id="238834"/>
    <lineage>
        <taxon>Bacteria</taxon>
        <taxon>Bacillati</taxon>
        <taxon>Bacillota</taxon>
        <taxon>Clostridia</taxon>
        <taxon>Eubacteriales</taxon>
        <taxon>Clostridiaceae</taxon>
        <taxon>Clostridium</taxon>
    </lineage>
</organism>
<protein>
    <submittedName>
        <fullName evidence="2">Uncharacterized protein</fullName>
    </submittedName>
</protein>
<evidence type="ECO:0000313" key="2">
    <source>
        <dbReference type="EMBL" id="NNU74854.1"/>
    </source>
</evidence>
<reference evidence="2 3" key="1">
    <citation type="submission" date="2020-05" db="EMBL/GenBank/DDBJ databases">
        <title>Complete genome of Clostridium estertheticum subspecies estertheticum, isolated from Vacuum packed lamb meat from New Zealand imported to Switzerland.</title>
        <authorList>
            <person name="Wambui J."/>
            <person name="Stevens M.J.A."/>
            <person name="Stephan R."/>
        </authorList>
    </citation>
    <scope>NUCLEOTIDE SEQUENCE [LARGE SCALE GENOMIC DNA]</scope>
    <source>
        <strain evidence="2 3">CEST001</strain>
    </source>
</reference>
<proteinExistence type="predicted"/>
<dbReference type="AlphaFoldDB" id="A0A7Y3SVX6"/>
<feature type="transmembrane region" description="Helical" evidence="1">
    <location>
        <begin position="16"/>
        <end position="32"/>
    </location>
</feature>
<sequence length="144" mass="16873">MSMLHYIGINDVNDCSLLIFFIFIFLNIFILAKNQSKAYKKIENLSKQNEQYCLREKLRSATFFLNSTLNLDDVLDKLLISLKQIIPYDSASFFMEENSQFSIKAAHGFKNMDAIYKIRINKDEDLLFKEIYKTYATLLVTNVK</sequence>
<dbReference type="RefSeq" id="WP_171295699.1">
    <property type="nucleotide sequence ID" value="NZ_JABEYB010000002.1"/>
</dbReference>
<accession>A0A7Y3SVX6</accession>
<evidence type="ECO:0000313" key="3">
    <source>
        <dbReference type="Proteomes" id="UP000531659"/>
    </source>
</evidence>
<gene>
    <name evidence="2" type="ORF">HLQ16_02765</name>
</gene>
<comment type="caution">
    <text evidence="2">The sequence shown here is derived from an EMBL/GenBank/DDBJ whole genome shotgun (WGS) entry which is preliminary data.</text>
</comment>
<keyword evidence="1" id="KW-1133">Transmembrane helix</keyword>
<dbReference type="EMBL" id="JABEYB010000002">
    <property type="protein sequence ID" value="NNU74854.1"/>
    <property type="molecule type" value="Genomic_DNA"/>
</dbReference>
<dbReference type="InterPro" id="IPR029016">
    <property type="entry name" value="GAF-like_dom_sf"/>
</dbReference>